<evidence type="ECO:0000313" key="1">
    <source>
        <dbReference type="EMBL" id="MPV85599.1"/>
    </source>
</evidence>
<sequence length="234" mass="26596">MSLIIWLGSVILAFFTIPADRLDQTPEAHVKALGKANNLMRPFWSKAIREKHVSAEIRAAFKEATAIYRRVIAQNDDAWEAYLYLGRSQRAFQRPMEACQTLTKAYELMPENLSVISEYVLACLEANDIKTAYQVLKPAAKSFPDDYLLKKQIIYILILSKQPQMALTAIDNLIRQIPSHSKNHAQFLAEVNGLREFCVRLLANQVMPPTTIYQLLKKAEQLTVFDVNKILATA</sequence>
<reference evidence="1 2" key="1">
    <citation type="submission" date="2019-10" db="EMBL/GenBank/DDBJ databases">
        <title>Cardiobacteriales fam. a chemoheterotrophic member of the order Cardiobacteriales, and proposal of Cardiobacteriales fam. nov.</title>
        <authorList>
            <person name="Wang C."/>
        </authorList>
    </citation>
    <scope>NUCLEOTIDE SEQUENCE [LARGE SCALE GENOMIC DNA]</scope>
    <source>
        <strain evidence="1 2">ML27</strain>
    </source>
</reference>
<protein>
    <submittedName>
        <fullName evidence="1">Uncharacterized protein</fullName>
    </submittedName>
</protein>
<dbReference type="InParanoid" id="A0A6N7EVZ5"/>
<keyword evidence="2" id="KW-1185">Reference proteome</keyword>
<dbReference type="Gene3D" id="1.25.40.10">
    <property type="entry name" value="Tetratricopeptide repeat domain"/>
    <property type="match status" value="1"/>
</dbReference>
<dbReference type="RefSeq" id="WP_152809010.1">
    <property type="nucleotide sequence ID" value="NZ_WHNW01000002.1"/>
</dbReference>
<organism evidence="1 2">
    <name type="scientific">Ostreibacterium oceani</name>
    <dbReference type="NCBI Taxonomy" id="2654998"/>
    <lineage>
        <taxon>Bacteria</taxon>
        <taxon>Pseudomonadati</taxon>
        <taxon>Pseudomonadota</taxon>
        <taxon>Gammaproteobacteria</taxon>
        <taxon>Cardiobacteriales</taxon>
        <taxon>Ostreibacteriaceae</taxon>
        <taxon>Ostreibacterium</taxon>
    </lineage>
</organism>
<name>A0A6N7EVZ5_9GAMM</name>
<dbReference type="SUPFAM" id="SSF48452">
    <property type="entry name" value="TPR-like"/>
    <property type="match status" value="1"/>
</dbReference>
<dbReference type="EMBL" id="WHNW01000002">
    <property type="protein sequence ID" value="MPV85599.1"/>
    <property type="molecule type" value="Genomic_DNA"/>
</dbReference>
<dbReference type="InterPro" id="IPR011990">
    <property type="entry name" value="TPR-like_helical_dom_sf"/>
</dbReference>
<accession>A0A6N7EVZ5</accession>
<dbReference type="Proteomes" id="UP000471298">
    <property type="component" value="Unassembled WGS sequence"/>
</dbReference>
<evidence type="ECO:0000313" key="2">
    <source>
        <dbReference type="Proteomes" id="UP000471298"/>
    </source>
</evidence>
<dbReference type="AlphaFoldDB" id="A0A6N7EVZ5"/>
<proteinExistence type="predicted"/>
<comment type="caution">
    <text evidence="1">The sequence shown here is derived from an EMBL/GenBank/DDBJ whole genome shotgun (WGS) entry which is preliminary data.</text>
</comment>
<gene>
    <name evidence="1" type="ORF">GCU85_02465</name>
</gene>